<dbReference type="GO" id="GO:0098719">
    <property type="term" value="P:sodium ion import across plasma membrane"/>
    <property type="evidence" value="ECO:0007669"/>
    <property type="project" value="TreeGrafter"/>
</dbReference>
<dbReference type="EMBL" id="PGGS01004413">
    <property type="protein sequence ID" value="PNG99036.1"/>
    <property type="molecule type" value="Genomic_DNA"/>
</dbReference>
<feature type="region of interest" description="Disordered" evidence="3">
    <location>
        <begin position="117"/>
        <end position="172"/>
    </location>
</feature>
<feature type="region of interest" description="Disordered" evidence="3">
    <location>
        <begin position="69"/>
        <end position="98"/>
    </location>
</feature>
<dbReference type="Proteomes" id="UP000236333">
    <property type="component" value="Unassembled WGS sequence"/>
</dbReference>
<evidence type="ECO:0000313" key="5">
    <source>
        <dbReference type="Proteomes" id="UP000236333"/>
    </source>
</evidence>
<dbReference type="PANTHER" id="PTHR10110:SF197">
    <property type="entry name" value="SODIUM_HYDROGEN EXCHANGER"/>
    <property type="match status" value="1"/>
</dbReference>
<evidence type="ECO:0000256" key="3">
    <source>
        <dbReference type="SAM" id="MobiDB-lite"/>
    </source>
</evidence>
<evidence type="ECO:0000256" key="2">
    <source>
        <dbReference type="ARBA" id="ARBA00023065"/>
    </source>
</evidence>
<dbReference type="PANTHER" id="PTHR10110">
    <property type="entry name" value="SODIUM/HYDROGEN EXCHANGER"/>
    <property type="match status" value="1"/>
</dbReference>
<name>A0A2J7ZFJ4_9CHLO</name>
<feature type="compositionally biased region" description="Gly residues" evidence="3">
    <location>
        <begin position="69"/>
        <end position="78"/>
    </location>
</feature>
<keyword evidence="1" id="KW-0813">Transport</keyword>
<protein>
    <submittedName>
        <fullName evidence="4">Uncharacterized protein</fullName>
    </submittedName>
</protein>
<proteinExistence type="predicted"/>
<dbReference type="AlphaFoldDB" id="A0A2J7ZFJ4"/>
<evidence type="ECO:0000313" key="4">
    <source>
        <dbReference type="EMBL" id="PNG99036.1"/>
    </source>
</evidence>
<dbReference type="GO" id="GO:0051453">
    <property type="term" value="P:regulation of intracellular pH"/>
    <property type="evidence" value="ECO:0007669"/>
    <property type="project" value="TreeGrafter"/>
</dbReference>
<feature type="non-terminal residue" evidence="4">
    <location>
        <position position="1"/>
    </location>
</feature>
<dbReference type="GO" id="GO:0015386">
    <property type="term" value="F:potassium:proton antiporter activity"/>
    <property type="evidence" value="ECO:0007669"/>
    <property type="project" value="TreeGrafter"/>
</dbReference>
<comment type="caution">
    <text evidence="4">The sequence shown here is derived from an EMBL/GenBank/DDBJ whole genome shotgun (WGS) entry which is preliminary data.</text>
</comment>
<gene>
    <name evidence="4" type="ORF">TSOC_015193</name>
</gene>
<reference evidence="4 5" key="1">
    <citation type="journal article" date="2017" name="Mol. Biol. Evol.">
        <title>The 4-celled Tetrabaena socialis nuclear genome reveals the essential components for genetic control of cell number at the origin of multicellularity in the volvocine lineage.</title>
        <authorList>
            <person name="Featherston J."/>
            <person name="Arakaki Y."/>
            <person name="Hanschen E.R."/>
            <person name="Ferris P.J."/>
            <person name="Michod R.E."/>
            <person name="Olson B.J.S.C."/>
            <person name="Nozaki H."/>
            <person name="Durand P.M."/>
        </authorList>
    </citation>
    <scope>NUCLEOTIDE SEQUENCE [LARGE SCALE GENOMIC DNA]</scope>
    <source>
        <strain evidence="4 5">NIES-571</strain>
    </source>
</reference>
<sequence>GVAAGAGVAALLRSRAASQGPHHETAIVGLLSYLTYLASDLLGLSGILSLFCCGATVSHFAMCEQPRGGPHGTGGAAGGALRSAAGAGHPAHDGGGASAAAAAAAAVAPEPWDWHVRMESPRPHAGAAGGGAAPASSAPPPGGGMAGDPGPGRMPPLGDEPQDGAGGGWGSDLPLWAAEPTALAANALRGGGCMSPAGAAACLDAFHSLSYVAEGLIFIYLGMDCLDPVRW</sequence>
<keyword evidence="5" id="KW-1185">Reference proteome</keyword>
<accession>A0A2J7ZFJ4</accession>
<organism evidence="4 5">
    <name type="scientific">Tetrabaena socialis</name>
    <dbReference type="NCBI Taxonomy" id="47790"/>
    <lineage>
        <taxon>Eukaryota</taxon>
        <taxon>Viridiplantae</taxon>
        <taxon>Chlorophyta</taxon>
        <taxon>core chlorophytes</taxon>
        <taxon>Chlorophyceae</taxon>
        <taxon>CS clade</taxon>
        <taxon>Chlamydomonadales</taxon>
        <taxon>Tetrabaenaceae</taxon>
        <taxon>Tetrabaena</taxon>
    </lineage>
</organism>
<evidence type="ECO:0000256" key="1">
    <source>
        <dbReference type="ARBA" id="ARBA00022448"/>
    </source>
</evidence>
<dbReference type="InterPro" id="IPR018422">
    <property type="entry name" value="Cation/H_exchanger_CPA1"/>
</dbReference>
<feature type="compositionally biased region" description="Low complexity" evidence="3">
    <location>
        <begin position="79"/>
        <end position="89"/>
    </location>
</feature>
<dbReference type="GO" id="GO:0005886">
    <property type="term" value="C:plasma membrane"/>
    <property type="evidence" value="ECO:0007669"/>
    <property type="project" value="TreeGrafter"/>
</dbReference>
<keyword evidence="2" id="KW-0406">Ion transport</keyword>
<dbReference type="GO" id="GO:0015385">
    <property type="term" value="F:sodium:proton antiporter activity"/>
    <property type="evidence" value="ECO:0007669"/>
    <property type="project" value="InterPro"/>
</dbReference>
<dbReference type="OrthoDB" id="546401at2759"/>
<feature type="non-terminal residue" evidence="4">
    <location>
        <position position="231"/>
    </location>
</feature>